<dbReference type="RefSeq" id="WP_245718712.1">
    <property type="nucleotide sequence ID" value="NZ_FMHV01000002.1"/>
</dbReference>
<dbReference type="Proteomes" id="UP000199413">
    <property type="component" value="Unassembled WGS sequence"/>
</dbReference>
<accession>A0A1C6RRC7</accession>
<dbReference type="STRING" id="568872.GA0070624_1823"/>
<keyword evidence="2" id="KW-1185">Reference proteome</keyword>
<proteinExistence type="predicted"/>
<reference evidence="2" key="1">
    <citation type="submission" date="2016-06" db="EMBL/GenBank/DDBJ databases">
        <authorList>
            <person name="Varghese N."/>
            <person name="Submissions Spin"/>
        </authorList>
    </citation>
    <scope>NUCLEOTIDE SEQUENCE [LARGE SCALE GENOMIC DNA]</scope>
    <source>
        <strain evidence="2">DSM 45431</strain>
    </source>
</reference>
<evidence type="ECO:0000313" key="1">
    <source>
        <dbReference type="EMBL" id="SCL19715.1"/>
    </source>
</evidence>
<evidence type="ECO:0000313" key="2">
    <source>
        <dbReference type="Proteomes" id="UP000199413"/>
    </source>
</evidence>
<dbReference type="EMBL" id="FMHV01000002">
    <property type="protein sequence ID" value="SCL19715.1"/>
    <property type="molecule type" value="Genomic_DNA"/>
</dbReference>
<name>A0A1C6RRC7_9ACTN</name>
<organism evidence="1 2">
    <name type="scientific">Micromonospora rhizosphaerae</name>
    <dbReference type="NCBI Taxonomy" id="568872"/>
    <lineage>
        <taxon>Bacteria</taxon>
        <taxon>Bacillati</taxon>
        <taxon>Actinomycetota</taxon>
        <taxon>Actinomycetes</taxon>
        <taxon>Micromonosporales</taxon>
        <taxon>Micromonosporaceae</taxon>
        <taxon>Micromonospora</taxon>
    </lineage>
</organism>
<sequence length="97" mass="11092">MTAHAPVPPLWNCAGCGVGWPCPTRRRELRAEFEDAPVSLALYMSSHFVRAAEDLVGVPAGQLHQRFVGWVRGDEQVHQHTERHLAGERPRFRRRRI</sequence>
<protein>
    <recommendedName>
        <fullName evidence="3">Flavin reductase</fullName>
    </recommendedName>
</protein>
<dbReference type="AlphaFoldDB" id="A0A1C6RRC7"/>
<gene>
    <name evidence="1" type="ORF">GA0070624_1823</name>
</gene>
<evidence type="ECO:0008006" key="3">
    <source>
        <dbReference type="Google" id="ProtNLM"/>
    </source>
</evidence>